<comment type="caution">
    <text evidence="1">The sequence shown here is derived from an EMBL/GenBank/DDBJ whole genome shotgun (WGS) entry which is preliminary data.</text>
</comment>
<organism evidence="1">
    <name type="scientific">Psilocybe cubensis</name>
    <name type="common">Psychedelic mushroom</name>
    <name type="synonym">Stropharia cubensis</name>
    <dbReference type="NCBI Taxonomy" id="181762"/>
    <lineage>
        <taxon>Eukaryota</taxon>
        <taxon>Fungi</taxon>
        <taxon>Dikarya</taxon>
        <taxon>Basidiomycota</taxon>
        <taxon>Agaricomycotina</taxon>
        <taxon>Agaricomycetes</taxon>
        <taxon>Agaricomycetidae</taxon>
        <taxon>Agaricales</taxon>
        <taxon>Agaricineae</taxon>
        <taxon>Strophariaceae</taxon>
        <taxon>Psilocybe</taxon>
    </lineage>
</organism>
<accession>A0A8H7XY47</accession>
<dbReference type="AlphaFoldDB" id="A0A8H7XY47"/>
<gene>
    <name evidence="1" type="ORF">JR316_005629</name>
</gene>
<dbReference type="Gene3D" id="3.10.450.50">
    <property type="match status" value="1"/>
</dbReference>
<protein>
    <submittedName>
        <fullName evidence="1">Uncharacterized protein</fullName>
    </submittedName>
</protein>
<sequence>MGVYLGIAPSISYLEDDVTLEDNVPNQRQTGSAGKPLQHLHMSPTRLQLLIAAQKFCESFAEKKSIDEILAHFSTTHEISVIEYGAPILAPFLGRPFVGSQAVKQYFDLISSLLSYKEMAFSEYVVDTEVLKASVKGRAEFTWLNTCQSWNETFTYTLDFDEEAKITRYQVWADSGSAYLASHGRLNKPET</sequence>
<proteinExistence type="predicted"/>
<dbReference type="OrthoDB" id="3352776at2759"/>
<name>A0A8H7XY47_PSICU</name>
<dbReference type="EMBL" id="JAFIQS010000005">
    <property type="protein sequence ID" value="KAG5169073.1"/>
    <property type="molecule type" value="Genomic_DNA"/>
</dbReference>
<reference evidence="1" key="1">
    <citation type="submission" date="2021-02" db="EMBL/GenBank/DDBJ databases">
        <title>Psilocybe cubensis genome.</title>
        <authorList>
            <person name="Mckernan K.J."/>
            <person name="Crawford S."/>
            <person name="Trippe A."/>
            <person name="Kane L.T."/>
            <person name="Mclaughlin S."/>
        </authorList>
    </citation>
    <scope>NUCLEOTIDE SEQUENCE [LARGE SCALE GENOMIC DNA]</scope>
    <source>
        <strain evidence="1">MGC-MH-2018</strain>
    </source>
</reference>
<evidence type="ECO:0000313" key="1">
    <source>
        <dbReference type="EMBL" id="KAG5169073.1"/>
    </source>
</evidence>